<name>A0ABP8DWJ1_9ACTN</name>
<reference evidence="3" key="1">
    <citation type="journal article" date="2019" name="Int. J. Syst. Evol. Microbiol.">
        <title>The Global Catalogue of Microorganisms (GCM) 10K type strain sequencing project: providing services to taxonomists for standard genome sequencing and annotation.</title>
        <authorList>
            <consortium name="The Broad Institute Genomics Platform"/>
            <consortium name="The Broad Institute Genome Sequencing Center for Infectious Disease"/>
            <person name="Wu L."/>
            <person name="Ma J."/>
        </authorList>
    </citation>
    <scope>NUCLEOTIDE SEQUENCE [LARGE SCALE GENOMIC DNA]</scope>
    <source>
        <strain evidence="3">JCM 17441</strain>
    </source>
</reference>
<keyword evidence="3" id="KW-1185">Reference proteome</keyword>
<dbReference type="RefSeq" id="WP_345144911.1">
    <property type="nucleotide sequence ID" value="NZ_BAABAT010000142.1"/>
</dbReference>
<accession>A0ABP8DWJ1</accession>
<comment type="caution">
    <text evidence="2">The sequence shown here is derived from an EMBL/GenBank/DDBJ whole genome shotgun (WGS) entry which is preliminary data.</text>
</comment>
<protein>
    <recommendedName>
        <fullName evidence="4">Secreted protein</fullName>
    </recommendedName>
</protein>
<dbReference type="Proteomes" id="UP001500620">
    <property type="component" value="Unassembled WGS sequence"/>
</dbReference>
<evidence type="ECO:0000256" key="1">
    <source>
        <dbReference type="SAM" id="Phobius"/>
    </source>
</evidence>
<evidence type="ECO:0000313" key="3">
    <source>
        <dbReference type="Proteomes" id="UP001500620"/>
    </source>
</evidence>
<keyword evidence="1" id="KW-0812">Transmembrane</keyword>
<keyword evidence="1" id="KW-0472">Membrane</keyword>
<proteinExistence type="predicted"/>
<dbReference type="EMBL" id="BAABAT010000142">
    <property type="protein sequence ID" value="GAA4264314.1"/>
    <property type="molecule type" value="Genomic_DNA"/>
</dbReference>
<evidence type="ECO:0000313" key="2">
    <source>
        <dbReference type="EMBL" id="GAA4264314.1"/>
    </source>
</evidence>
<keyword evidence="1" id="KW-1133">Transmembrane helix</keyword>
<gene>
    <name evidence="2" type="ORF">GCM10022255_116800</name>
</gene>
<evidence type="ECO:0008006" key="4">
    <source>
        <dbReference type="Google" id="ProtNLM"/>
    </source>
</evidence>
<organism evidence="2 3">
    <name type="scientific">Dactylosporangium darangshiense</name>
    <dbReference type="NCBI Taxonomy" id="579108"/>
    <lineage>
        <taxon>Bacteria</taxon>
        <taxon>Bacillati</taxon>
        <taxon>Actinomycetota</taxon>
        <taxon>Actinomycetes</taxon>
        <taxon>Micromonosporales</taxon>
        <taxon>Micromonosporaceae</taxon>
        <taxon>Dactylosporangium</taxon>
    </lineage>
</organism>
<feature type="transmembrane region" description="Helical" evidence="1">
    <location>
        <begin position="12"/>
        <end position="37"/>
    </location>
</feature>
<sequence>MTPAPPPRNNTGTILAIVLSIAGLLFLVFCIGGALLVRGTSSATSGDDYKVSQCLDESPTQTVAGQAALPDIVDCDDRRAGARIIAIFDSATASDAYRKCPTSTVAALEVRNKAANESRLLCGRRCVVGSPDASNPCRVR</sequence>